<dbReference type="GO" id="GO:0005737">
    <property type="term" value="C:cytoplasm"/>
    <property type="evidence" value="ECO:0007669"/>
    <property type="project" value="UniProtKB-SubCell"/>
</dbReference>
<reference evidence="7 8" key="1">
    <citation type="submission" date="2019-09" db="EMBL/GenBank/DDBJ databases">
        <title>Bird 10,000 Genomes (B10K) Project - Family phase.</title>
        <authorList>
            <person name="Zhang G."/>
        </authorList>
    </citation>
    <scope>NUCLEOTIDE SEQUENCE [LARGE SCALE GENOMIC DNA]</scope>
    <source>
        <strain evidence="7">B10K-CU-031-20</strain>
    </source>
</reference>
<dbReference type="Proteomes" id="UP000567624">
    <property type="component" value="Unassembled WGS sequence"/>
</dbReference>
<feature type="compositionally biased region" description="Polar residues" evidence="6">
    <location>
        <begin position="1273"/>
        <end position="1282"/>
    </location>
</feature>
<feature type="region of interest" description="Disordered" evidence="6">
    <location>
        <begin position="1426"/>
        <end position="1475"/>
    </location>
</feature>
<dbReference type="PANTHER" id="PTHR18902:SF24">
    <property type="entry name" value="NUCLEAR MITOTIC APPARATUS PROTEIN 1"/>
    <property type="match status" value="1"/>
</dbReference>
<feature type="region of interest" description="Disordered" evidence="6">
    <location>
        <begin position="891"/>
        <end position="920"/>
    </location>
</feature>
<evidence type="ECO:0000256" key="2">
    <source>
        <dbReference type="ARBA" id="ARBA00022490"/>
    </source>
</evidence>
<evidence type="ECO:0000256" key="4">
    <source>
        <dbReference type="ARBA" id="ARBA00023054"/>
    </source>
</evidence>
<dbReference type="GO" id="GO:0000922">
    <property type="term" value="C:spindle pole"/>
    <property type="evidence" value="ECO:0007669"/>
    <property type="project" value="TreeGrafter"/>
</dbReference>
<feature type="non-terminal residue" evidence="7">
    <location>
        <position position="1"/>
    </location>
</feature>
<dbReference type="EMBL" id="VWYW01001867">
    <property type="protein sequence ID" value="NXF13715.1"/>
    <property type="molecule type" value="Genomic_DNA"/>
</dbReference>
<feature type="non-terminal residue" evidence="7">
    <location>
        <position position="1555"/>
    </location>
</feature>
<dbReference type="GO" id="GO:0005876">
    <property type="term" value="C:spindle microtubule"/>
    <property type="evidence" value="ECO:0007669"/>
    <property type="project" value="TreeGrafter"/>
</dbReference>
<dbReference type="GO" id="GO:0000132">
    <property type="term" value="P:establishment of mitotic spindle orientation"/>
    <property type="evidence" value="ECO:0007669"/>
    <property type="project" value="TreeGrafter"/>
</dbReference>
<dbReference type="GO" id="GO:0005813">
    <property type="term" value="C:centrosome"/>
    <property type="evidence" value="ECO:0007669"/>
    <property type="project" value="TreeGrafter"/>
</dbReference>
<keyword evidence="4 5" id="KW-0175">Coiled coil</keyword>
<evidence type="ECO:0000256" key="5">
    <source>
        <dbReference type="SAM" id="Coils"/>
    </source>
</evidence>
<evidence type="ECO:0000313" key="8">
    <source>
        <dbReference type="Proteomes" id="UP000567624"/>
    </source>
</evidence>
<dbReference type="InterPro" id="IPR051841">
    <property type="entry name" value="MT-Golgi_org_protein"/>
</dbReference>
<accession>A0A7K8R7A6</accession>
<name>A0A7K8R7A6_9PASS</name>
<feature type="compositionally biased region" description="Basic and acidic residues" evidence="6">
    <location>
        <begin position="478"/>
        <end position="488"/>
    </location>
</feature>
<evidence type="ECO:0000256" key="1">
    <source>
        <dbReference type="ARBA" id="ARBA00004496"/>
    </source>
</evidence>
<feature type="coiled-coil region" evidence="5">
    <location>
        <begin position="176"/>
        <end position="470"/>
    </location>
</feature>
<dbReference type="PANTHER" id="PTHR18902">
    <property type="entry name" value="NUCLEAR MITOTIC APPARATUS PROTEIN 1-RELATED"/>
    <property type="match status" value="1"/>
</dbReference>
<feature type="region of interest" description="Disordered" evidence="6">
    <location>
        <begin position="1513"/>
        <end position="1555"/>
    </location>
</feature>
<feature type="compositionally biased region" description="Low complexity" evidence="6">
    <location>
        <begin position="903"/>
        <end position="913"/>
    </location>
</feature>
<dbReference type="CDD" id="cd22298">
    <property type="entry name" value="NuMA_LGNBD"/>
    <property type="match status" value="1"/>
</dbReference>
<sequence length="1555" mass="174621">SMLPSPPSSPMGDIMQTPQFQLRRLKKQLAFERENADGLEVELAENRKLVMEKEARITMMQQQIDRLTKLNEKQTADQLEPKEMEELREKNERVWVGGDVKTQSVATPCRGQGHLPLNHISLSLVQPGLEHFQEWGSHSFSGHPVPRPHHPHREEFLPNIPSNPALWQWEAIPPGAKSLEEKIEILQGKISLLEDQLAKLEECSTQEKGEVMGDVLKLEELKQEVSSLTAKGAELQATVLRLEEEKQLQEAALQSERGRFKEEKQQLSSLVTNLQSSLSESHQARERLEQDLQARDAEGQAEQLAALNAQHEQTLQERDSAVQQLQQLREVNASLSSQLQVMDASQAALAEEKAVLSRKVSELEAQILELGAQQQQEVAAEALKAQLRELEGRLKESQQRLAEREKLARENSRLQEQLLFLEESLRNTEGILEDEKRRAADCLEGNLARIAELEAERQQLVQSRGQALQERGEDLATHQVLEDSREKPMGASPAARGEDGERRRLEEEIQALSREHGRACQQLQAEQEKVAALEAQAERVAAEQQEQLAALQANLSSTQAWVKEKESEEQKLRAEVSSLQEKVAVAEQTAAQRVAALEADARRAAEVLEGVSQQLSQEKLKSKELEGTMDRLRSAEKELVSLRSAVQEKESWKEQVSQCVQEMDRKNSLIGSLEHEVSILHRQVTEKEGESKELKRLILAESEKSKKLEERLRVLQTEMATAASRAAERCSLMKVEVQHYKEESEKQRMTIEALKRDRHCQSEREDELRQEAKVCQDKCQQKEQLLATLQQELDSAQALAGELPALKHLCQQLQAERASLESQHRQDLEQRMKAMATLQAELAQAKLEAAEVPSLRERSAEQDRAIQQLQAEAAKVAAQLAGLQQANARLAEENQGLSESRSQGQQQLEAELGQARERHRQELERLRAASEERVTASRQEAEKAARKLEEISKEYERSKAAALEERKKLLEERQRLTAQVGVLFPAATFFQMEELNKKLTHHEKATLTHQQKVKALEGELQAAATRQQEKVAELQVQLAQKEQAAEHYKGQMEKTKSCYDAEKQQNQDLAEKLKAMEQLQKENTELRSKSDRLAKELQQSILQAKESEVSCRNLTSKVHSLEAQVEVAKRQLRELSKFQVTSAALKGQDTSHQNLADQSIDSLNESQPLNSTRTGSSSQLEASAVPLDKEESLVSRRLPREVESLENLSLTPIPSRTRSQLQRSADSLGDLSLDSGCRTRSAQRRTTINITMTHKQAKSEKLDCVNLSSYSIPSTQSLNTSPAKGRLRSAASTRSLTSFPSQETLGRLESSSPQETPGNSALLGLPGYRPGTRRSLRLQGTSSSSLGRNSIYLGTCQDEPEQLDDWNRIAELQRRNQTCPPHLKSSYPVERVREGTRRAGGPFPRSGIWERVLEWTDDSPSWFPLFQPKKPTSCFPRPQDRSEQRSSQVSHQSKQPTPAKVSSRGQKQGSGGTSVSCPELIVLPLPLQAQRRQSMTFSILNTPKKLGNRLLRRAAARKSTPKNSTSGSTRSSPRIATAKSSKGKVGTACHPQVGF</sequence>
<dbReference type="GO" id="GO:0008017">
    <property type="term" value="F:microtubule binding"/>
    <property type="evidence" value="ECO:0007669"/>
    <property type="project" value="TreeGrafter"/>
</dbReference>
<feature type="compositionally biased region" description="Polar residues" evidence="6">
    <location>
        <begin position="1445"/>
        <end position="1456"/>
    </location>
</feature>
<keyword evidence="3" id="KW-0597">Phosphoprotein</keyword>
<feature type="compositionally biased region" description="Polar residues" evidence="6">
    <location>
        <begin position="1290"/>
        <end position="1319"/>
    </location>
</feature>
<feature type="compositionally biased region" description="Polar residues" evidence="6">
    <location>
        <begin position="1521"/>
        <end position="1540"/>
    </location>
</feature>
<gene>
    <name evidence="7" type="primary">Numa1</name>
    <name evidence="7" type="ORF">SMICAP_R08697</name>
</gene>
<feature type="compositionally biased region" description="Polar residues" evidence="6">
    <location>
        <begin position="1209"/>
        <end position="1225"/>
    </location>
</feature>
<proteinExistence type="predicted"/>
<feature type="coiled-coil region" evidence="5">
    <location>
        <begin position="1024"/>
        <end position="1138"/>
    </location>
</feature>
<organism evidence="7 8">
    <name type="scientific">Smithornis capensis</name>
    <dbReference type="NCBI Taxonomy" id="363769"/>
    <lineage>
        <taxon>Eukaryota</taxon>
        <taxon>Metazoa</taxon>
        <taxon>Chordata</taxon>
        <taxon>Craniata</taxon>
        <taxon>Vertebrata</taxon>
        <taxon>Euteleostomi</taxon>
        <taxon>Archelosauria</taxon>
        <taxon>Archosauria</taxon>
        <taxon>Dinosauria</taxon>
        <taxon>Saurischia</taxon>
        <taxon>Theropoda</taxon>
        <taxon>Coelurosauria</taxon>
        <taxon>Aves</taxon>
        <taxon>Neognathae</taxon>
        <taxon>Neoaves</taxon>
        <taxon>Telluraves</taxon>
        <taxon>Australaves</taxon>
        <taxon>Passeriformes</taxon>
        <taxon>Eurylaimidae</taxon>
        <taxon>Smithornis</taxon>
    </lineage>
</organism>
<evidence type="ECO:0000256" key="3">
    <source>
        <dbReference type="ARBA" id="ARBA00022553"/>
    </source>
</evidence>
<evidence type="ECO:0000256" key="6">
    <source>
        <dbReference type="SAM" id="MobiDB-lite"/>
    </source>
</evidence>
<comment type="caution">
    <text evidence="7">The sequence shown here is derived from an EMBL/GenBank/DDBJ whole genome shotgun (WGS) entry which is preliminary data.</text>
</comment>
<feature type="region of interest" description="Disordered" evidence="6">
    <location>
        <begin position="1164"/>
        <end position="1193"/>
    </location>
</feature>
<keyword evidence="8" id="KW-1185">Reference proteome</keyword>
<feature type="region of interest" description="Disordered" evidence="6">
    <location>
        <begin position="1273"/>
        <end position="1345"/>
    </location>
</feature>
<feature type="compositionally biased region" description="Polar residues" evidence="6">
    <location>
        <begin position="1164"/>
        <end position="1181"/>
    </location>
</feature>
<feature type="region of interest" description="Disordered" evidence="6">
    <location>
        <begin position="1209"/>
        <end position="1239"/>
    </location>
</feature>
<keyword evidence="2" id="KW-0963">Cytoplasm</keyword>
<feature type="compositionally biased region" description="Low complexity" evidence="6">
    <location>
        <begin position="1226"/>
        <end position="1236"/>
    </location>
</feature>
<feature type="region of interest" description="Disordered" evidence="6">
    <location>
        <begin position="478"/>
        <end position="503"/>
    </location>
</feature>
<dbReference type="InterPro" id="IPR048726">
    <property type="entry name" value="NuMA_LGNBD"/>
</dbReference>
<comment type="subcellular location">
    <subcellularLocation>
        <location evidence="1">Cytoplasm</location>
    </subcellularLocation>
</comment>
<evidence type="ECO:0000313" key="7">
    <source>
        <dbReference type="EMBL" id="NXF13715.1"/>
    </source>
</evidence>
<feature type="coiled-coil region" evidence="5">
    <location>
        <begin position="22"/>
        <end position="77"/>
    </location>
</feature>
<protein>
    <submittedName>
        <fullName evidence="7">NUMA1 protein</fullName>
    </submittedName>
</protein>